<sequence>MEKKQVRLAELLPVIEQTLAGGGTVRLPITGTSMLPLLVAGRDTVVLGAVGGPLQKYDLPLYRRADGAFVLHRVVAVEQPGVYTMCGDNQWVKEPGVRQAQLIGRVERICRRGREFPVTAARYRAYCRLWALLWPVRRYLVALRGKLHR</sequence>
<dbReference type="EMBL" id="DVMW01000042">
    <property type="protein sequence ID" value="HIU36424.1"/>
    <property type="molecule type" value="Genomic_DNA"/>
</dbReference>
<organism evidence="1 2">
    <name type="scientific">Candidatus Fimenecus excrementigallinarum</name>
    <dbReference type="NCBI Taxonomy" id="2840816"/>
    <lineage>
        <taxon>Bacteria</taxon>
        <taxon>Bacillati</taxon>
        <taxon>Bacillota</taxon>
        <taxon>Clostridia</taxon>
        <taxon>Candidatus Fimenecus</taxon>
    </lineage>
</organism>
<dbReference type="AlphaFoldDB" id="A0A9D1II44"/>
<comment type="caution">
    <text evidence="1">The sequence shown here is derived from an EMBL/GenBank/DDBJ whole genome shotgun (WGS) entry which is preliminary data.</text>
</comment>
<reference evidence="1" key="2">
    <citation type="journal article" date="2021" name="PeerJ">
        <title>Extensive microbial diversity within the chicken gut microbiome revealed by metagenomics and culture.</title>
        <authorList>
            <person name="Gilroy R."/>
            <person name="Ravi A."/>
            <person name="Getino M."/>
            <person name="Pursley I."/>
            <person name="Horton D.L."/>
            <person name="Alikhan N.F."/>
            <person name="Baker D."/>
            <person name="Gharbi K."/>
            <person name="Hall N."/>
            <person name="Watson M."/>
            <person name="Adriaenssens E.M."/>
            <person name="Foster-Nyarko E."/>
            <person name="Jarju S."/>
            <person name="Secka A."/>
            <person name="Antonio M."/>
            <person name="Oren A."/>
            <person name="Chaudhuri R.R."/>
            <person name="La Ragione R."/>
            <person name="Hildebrand F."/>
            <person name="Pallen M.J."/>
        </authorList>
    </citation>
    <scope>NUCLEOTIDE SEQUENCE</scope>
    <source>
        <strain evidence="1">ChiGjej1B1-19959</strain>
    </source>
</reference>
<protein>
    <submittedName>
        <fullName evidence="1">S24/S26 family peptidase</fullName>
    </submittedName>
</protein>
<name>A0A9D1II44_9FIRM</name>
<gene>
    <name evidence="1" type="ORF">IAC53_07470</name>
</gene>
<dbReference type="Proteomes" id="UP000824071">
    <property type="component" value="Unassembled WGS sequence"/>
</dbReference>
<evidence type="ECO:0000313" key="1">
    <source>
        <dbReference type="EMBL" id="HIU36424.1"/>
    </source>
</evidence>
<reference evidence="1" key="1">
    <citation type="submission" date="2020-10" db="EMBL/GenBank/DDBJ databases">
        <authorList>
            <person name="Gilroy R."/>
        </authorList>
    </citation>
    <scope>NUCLEOTIDE SEQUENCE</scope>
    <source>
        <strain evidence="1">ChiGjej1B1-19959</strain>
    </source>
</reference>
<accession>A0A9D1II44</accession>
<dbReference type="CDD" id="cd06462">
    <property type="entry name" value="Peptidase_S24_S26"/>
    <property type="match status" value="1"/>
</dbReference>
<evidence type="ECO:0000313" key="2">
    <source>
        <dbReference type="Proteomes" id="UP000824071"/>
    </source>
</evidence>
<proteinExistence type="predicted"/>